<keyword evidence="2" id="KW-1185">Reference proteome</keyword>
<dbReference type="EMBL" id="MKKU01001056">
    <property type="protein sequence ID" value="RNE98191.1"/>
    <property type="molecule type" value="Genomic_DNA"/>
</dbReference>
<dbReference type="GeneID" id="40322887"/>
<dbReference type="RefSeq" id="XP_029223786.1">
    <property type="nucleotide sequence ID" value="XM_029376097.1"/>
</dbReference>
<dbReference type="Proteomes" id="UP000284403">
    <property type="component" value="Unassembled WGS sequence"/>
</dbReference>
<dbReference type="AlphaFoldDB" id="A0A422MYE1"/>
<evidence type="ECO:0000313" key="2">
    <source>
        <dbReference type="Proteomes" id="UP000284403"/>
    </source>
</evidence>
<sequence length="212" mass="22242">MRGTRCYLQSCVRGGGLGQHAEALFRLRPDTLGPPPDSGKVAQAWVPLARTIAAEPLDAANARMYLDTSPLGGLDADADPEERYKGCMLRVESKARAPTHSMGGRLRGARSAVWLRRPLVWVPGTRPCSVKCGGGSLACGCRAECQTMEQVPAELLPRVPATSGRRAAAVFTDFLSLLGATETGPTRVTDGGSAAFGASLLARSVVARAPAL</sequence>
<protein>
    <submittedName>
        <fullName evidence="1">Uncharacterized protein</fullName>
    </submittedName>
</protein>
<gene>
    <name evidence="1" type="ORF">Tco025E_09276</name>
</gene>
<evidence type="ECO:0000313" key="1">
    <source>
        <dbReference type="EMBL" id="RNE98191.1"/>
    </source>
</evidence>
<comment type="caution">
    <text evidence="1">The sequence shown here is derived from an EMBL/GenBank/DDBJ whole genome shotgun (WGS) entry which is preliminary data.</text>
</comment>
<proteinExistence type="predicted"/>
<accession>A0A422MYE1</accession>
<organism evidence="1 2">
    <name type="scientific">Trypanosoma conorhini</name>
    <dbReference type="NCBI Taxonomy" id="83891"/>
    <lineage>
        <taxon>Eukaryota</taxon>
        <taxon>Discoba</taxon>
        <taxon>Euglenozoa</taxon>
        <taxon>Kinetoplastea</taxon>
        <taxon>Metakinetoplastina</taxon>
        <taxon>Trypanosomatida</taxon>
        <taxon>Trypanosomatidae</taxon>
        <taxon>Trypanosoma</taxon>
    </lineage>
</organism>
<reference evidence="1 2" key="1">
    <citation type="journal article" date="2018" name="BMC Genomics">
        <title>Genomic comparison of Trypanosoma conorhini and Trypanosoma rangeli to Trypanosoma cruzi strains of high and low virulence.</title>
        <authorList>
            <person name="Bradwell K.R."/>
            <person name="Koparde V.N."/>
            <person name="Matveyev A.V."/>
            <person name="Serrano M.G."/>
            <person name="Alves J.M."/>
            <person name="Parikh H."/>
            <person name="Huang B."/>
            <person name="Lee V."/>
            <person name="Espinosa-Alvarez O."/>
            <person name="Ortiz P.A."/>
            <person name="Costa-Martins A.G."/>
            <person name="Teixeira M.M."/>
            <person name="Buck G.A."/>
        </authorList>
    </citation>
    <scope>NUCLEOTIDE SEQUENCE [LARGE SCALE GENOMIC DNA]</scope>
    <source>
        <strain evidence="1 2">025E</strain>
    </source>
</reference>
<name>A0A422MYE1_9TRYP</name>
<dbReference type="OrthoDB" id="277731at2759"/>